<dbReference type="Proteomes" id="UP001154078">
    <property type="component" value="Chromosome 7"/>
</dbReference>
<keyword evidence="3" id="KW-1185">Reference proteome</keyword>
<proteinExistence type="predicted"/>
<organism evidence="2 3">
    <name type="scientific">Brassicogethes aeneus</name>
    <name type="common">Rape pollen beetle</name>
    <name type="synonym">Meligethes aeneus</name>
    <dbReference type="NCBI Taxonomy" id="1431903"/>
    <lineage>
        <taxon>Eukaryota</taxon>
        <taxon>Metazoa</taxon>
        <taxon>Ecdysozoa</taxon>
        <taxon>Arthropoda</taxon>
        <taxon>Hexapoda</taxon>
        <taxon>Insecta</taxon>
        <taxon>Pterygota</taxon>
        <taxon>Neoptera</taxon>
        <taxon>Endopterygota</taxon>
        <taxon>Coleoptera</taxon>
        <taxon>Polyphaga</taxon>
        <taxon>Cucujiformia</taxon>
        <taxon>Nitidulidae</taxon>
        <taxon>Meligethinae</taxon>
        <taxon>Brassicogethes</taxon>
    </lineage>
</organism>
<feature type="compositionally biased region" description="Polar residues" evidence="1">
    <location>
        <begin position="180"/>
        <end position="207"/>
    </location>
</feature>
<sequence>MDEKEFLKIHGIRLNESGTDSDTGKSDFDDEYNKYRPKPIRLDPSKIVVISANTQKIKEVNLSDRKHVDGCGKLLEGDPCISAESANNAKYKKIIQSLKRQAAEKENKIIFKEANINSTEHETKKSNSKSKNKRKIPNKKLTNDNITQRSCSSSKNKSKKPRPRKDTMTNATEKPYPSYTIYNSNFKSPKNSLKANSIGKNHSSTENITHKPCPSSENVQIIPQNPPLELNNEEILFQKIIRTLDEMKGTKHLDIAKNKQSPIEPIVKPPVNPPTTAKTVIETPPSLKTERPMISSNVPPLEPIFKPLVNPPSIPNRVKRVTPSSLKTEKPMGSSNVLSIEPRTEPPVHPSNIPKRSSIKTVSPSVPSETPRTLLSNPRRVIVDEPIFTDQGVWTTSSDILVVNPNPNDEEKDNQGCLSSILKFITCNFYKF</sequence>
<protein>
    <submittedName>
        <fullName evidence="2">Uncharacterized protein</fullName>
    </submittedName>
</protein>
<dbReference type="AlphaFoldDB" id="A0A9P0FJS3"/>
<accession>A0A9P0FJS3</accession>
<feature type="compositionally biased region" description="Basic residues" evidence="1">
    <location>
        <begin position="126"/>
        <end position="138"/>
    </location>
</feature>
<feature type="region of interest" description="Disordered" evidence="1">
    <location>
        <begin position="316"/>
        <end position="373"/>
    </location>
</feature>
<feature type="region of interest" description="Disordered" evidence="1">
    <location>
        <begin position="115"/>
        <end position="216"/>
    </location>
</feature>
<name>A0A9P0FJS3_BRAAE</name>
<gene>
    <name evidence="2" type="ORF">MELIAE_LOCUS9853</name>
</gene>
<feature type="compositionally biased region" description="Polar residues" evidence="1">
    <location>
        <begin position="359"/>
        <end position="373"/>
    </location>
</feature>
<dbReference type="OrthoDB" id="6784747at2759"/>
<dbReference type="EMBL" id="OV121138">
    <property type="protein sequence ID" value="CAH0560002.1"/>
    <property type="molecule type" value="Genomic_DNA"/>
</dbReference>
<evidence type="ECO:0000256" key="1">
    <source>
        <dbReference type="SAM" id="MobiDB-lite"/>
    </source>
</evidence>
<evidence type="ECO:0000313" key="3">
    <source>
        <dbReference type="Proteomes" id="UP001154078"/>
    </source>
</evidence>
<evidence type="ECO:0000313" key="2">
    <source>
        <dbReference type="EMBL" id="CAH0560002.1"/>
    </source>
</evidence>
<feature type="compositionally biased region" description="Basic and acidic residues" evidence="1">
    <location>
        <begin position="22"/>
        <end position="36"/>
    </location>
</feature>
<reference evidence="2" key="1">
    <citation type="submission" date="2021-12" db="EMBL/GenBank/DDBJ databases">
        <authorList>
            <person name="King R."/>
        </authorList>
    </citation>
    <scope>NUCLEOTIDE SEQUENCE</scope>
</reference>
<feature type="region of interest" description="Disordered" evidence="1">
    <location>
        <begin position="15"/>
        <end position="36"/>
    </location>
</feature>